<gene>
    <name evidence="2" type="ORF">J2X19_001049</name>
</gene>
<sequence>MELVDGNQEVQRVGLAKRRQRPDICVHHTVKNDVGVAACGRSNGHWTWLEFLPTEKIGELDQRSHFSRKKKKQNGCRSNKRGSNVGMQKSVKRFLLGEDVIQGLGIDEDIRRNESNEAYVAWRNGMDRTARTEVEWCKWHFEKRF</sequence>
<dbReference type="Proteomes" id="UP001180487">
    <property type="component" value="Unassembled WGS sequence"/>
</dbReference>
<comment type="caution">
    <text evidence="2">The sequence shown here is derived from an EMBL/GenBank/DDBJ whole genome shotgun (WGS) entry which is preliminary data.</text>
</comment>
<proteinExistence type="predicted"/>
<keyword evidence="3" id="KW-1185">Reference proteome</keyword>
<protein>
    <recommendedName>
        <fullName evidence="4">N-acetylmuramoyl-L-alanine amidase domain-containing protein</fullName>
    </recommendedName>
</protein>
<organism evidence="2 3">
    <name type="scientific">Rhodoferax ferrireducens</name>
    <dbReference type="NCBI Taxonomy" id="192843"/>
    <lineage>
        <taxon>Bacteria</taxon>
        <taxon>Pseudomonadati</taxon>
        <taxon>Pseudomonadota</taxon>
        <taxon>Betaproteobacteria</taxon>
        <taxon>Burkholderiales</taxon>
        <taxon>Comamonadaceae</taxon>
        <taxon>Rhodoferax</taxon>
    </lineage>
</organism>
<dbReference type="EMBL" id="JAVDXT010000001">
    <property type="protein sequence ID" value="MDR7376391.1"/>
    <property type="molecule type" value="Genomic_DNA"/>
</dbReference>
<evidence type="ECO:0008006" key="4">
    <source>
        <dbReference type="Google" id="ProtNLM"/>
    </source>
</evidence>
<name>A0ABU2C4X3_9BURK</name>
<evidence type="ECO:0000313" key="2">
    <source>
        <dbReference type="EMBL" id="MDR7376391.1"/>
    </source>
</evidence>
<accession>A0ABU2C4X3</accession>
<reference evidence="2 3" key="1">
    <citation type="submission" date="2023-07" db="EMBL/GenBank/DDBJ databases">
        <title>Sorghum-associated microbial communities from plants grown in Nebraska, USA.</title>
        <authorList>
            <person name="Schachtman D."/>
        </authorList>
    </citation>
    <scope>NUCLEOTIDE SEQUENCE [LARGE SCALE GENOMIC DNA]</scope>
    <source>
        <strain evidence="2 3">BE313</strain>
    </source>
</reference>
<evidence type="ECO:0000256" key="1">
    <source>
        <dbReference type="SAM" id="MobiDB-lite"/>
    </source>
</evidence>
<feature type="compositionally biased region" description="Basic residues" evidence="1">
    <location>
        <begin position="65"/>
        <end position="80"/>
    </location>
</feature>
<feature type="region of interest" description="Disordered" evidence="1">
    <location>
        <begin position="64"/>
        <end position="84"/>
    </location>
</feature>
<dbReference type="RefSeq" id="WP_310371290.1">
    <property type="nucleotide sequence ID" value="NZ_JAVDXT010000001.1"/>
</dbReference>
<evidence type="ECO:0000313" key="3">
    <source>
        <dbReference type="Proteomes" id="UP001180487"/>
    </source>
</evidence>